<sequence length="407" mass="45598">MAAAAVATARQPDISYTPNFEQYQARVRLRQDTEALATKKLPSSFPREVRSDLVWEGASVGSHYDWNFVLSPEHVDELEQALAHFKSLNKPLGYIDQSSFPLPNLHSALREISSELHQGHGFKVVRGVPVARHSREDNIILYTGISSHIAPLRARQDSSYDGKPADVVLAHIKDLSTTEDAAHIGAPAYTTDKQVFHTDTGDIVSLFALNTAAEGGRSRLASTWRVYNELAATRPDLVETLSEDWSFENFGNPQNPYNTRPLLFHQPATPQSPERLILQYARRNFTGFGALPRSTEIPPITEAQAEALDAVHFLGERFNVELDFEQGDIQYVNNLAVFHARDGFKDTPEQQRHLVRLWLRDPELAWDTPAGLKPKWEQLYGGVTSEKQVFPLYPYVRSASNGASKAN</sequence>
<dbReference type="Pfam" id="PF02668">
    <property type="entry name" value="TauD"/>
    <property type="match status" value="1"/>
</dbReference>
<name>A0AA38X6T2_9EURO</name>
<dbReference type="SUPFAM" id="SSF51197">
    <property type="entry name" value="Clavaminate synthase-like"/>
    <property type="match status" value="1"/>
</dbReference>
<dbReference type="InterPro" id="IPR003819">
    <property type="entry name" value="TauD/TfdA-like"/>
</dbReference>
<proteinExistence type="predicted"/>
<reference evidence="3" key="1">
    <citation type="submission" date="2022-10" db="EMBL/GenBank/DDBJ databases">
        <title>Culturing micro-colonial fungi from biological soil crusts in the Mojave desert and describing Neophaeococcomyces mojavensis, and introducing the new genera and species Taxawa tesnikishii.</title>
        <authorList>
            <person name="Kurbessoian T."/>
            <person name="Stajich J.E."/>
        </authorList>
    </citation>
    <scope>NUCLEOTIDE SEQUENCE</scope>
    <source>
        <strain evidence="3">TK_41</strain>
    </source>
</reference>
<keyword evidence="4" id="KW-1185">Reference proteome</keyword>
<gene>
    <name evidence="3" type="ORF">H2200_007759</name>
</gene>
<dbReference type="PANTHER" id="PTHR10696:SF54">
    <property type="entry name" value="FAMILY OXIDOREDUCTASE, PUTATIVE (AFU_ORTHOLOGUE AFUA_4G13850)-RELATED"/>
    <property type="match status" value="1"/>
</dbReference>
<dbReference type="InterPro" id="IPR050411">
    <property type="entry name" value="AlphaKG_dependent_hydroxylases"/>
</dbReference>
<accession>A0AA38X6T2</accession>
<dbReference type="InterPro" id="IPR042098">
    <property type="entry name" value="TauD-like_sf"/>
</dbReference>
<keyword evidence="1" id="KW-0560">Oxidoreductase</keyword>
<comment type="caution">
    <text evidence="3">The sequence shown here is derived from an EMBL/GenBank/DDBJ whole genome shotgun (WGS) entry which is preliminary data.</text>
</comment>
<evidence type="ECO:0000256" key="1">
    <source>
        <dbReference type="ARBA" id="ARBA00023002"/>
    </source>
</evidence>
<dbReference type="AlphaFoldDB" id="A0AA38X6T2"/>
<dbReference type="PANTHER" id="PTHR10696">
    <property type="entry name" value="GAMMA-BUTYROBETAINE HYDROXYLASE-RELATED"/>
    <property type="match status" value="1"/>
</dbReference>
<evidence type="ECO:0000313" key="3">
    <source>
        <dbReference type="EMBL" id="KAJ9607681.1"/>
    </source>
</evidence>
<evidence type="ECO:0000259" key="2">
    <source>
        <dbReference type="Pfam" id="PF02668"/>
    </source>
</evidence>
<dbReference type="Proteomes" id="UP001172673">
    <property type="component" value="Unassembled WGS sequence"/>
</dbReference>
<organism evidence="3 4">
    <name type="scientific">Cladophialophora chaetospira</name>
    <dbReference type="NCBI Taxonomy" id="386627"/>
    <lineage>
        <taxon>Eukaryota</taxon>
        <taxon>Fungi</taxon>
        <taxon>Dikarya</taxon>
        <taxon>Ascomycota</taxon>
        <taxon>Pezizomycotina</taxon>
        <taxon>Eurotiomycetes</taxon>
        <taxon>Chaetothyriomycetidae</taxon>
        <taxon>Chaetothyriales</taxon>
        <taxon>Herpotrichiellaceae</taxon>
        <taxon>Cladophialophora</taxon>
    </lineage>
</organism>
<dbReference type="Gene3D" id="3.60.130.10">
    <property type="entry name" value="Clavaminate synthase-like"/>
    <property type="match status" value="1"/>
</dbReference>
<dbReference type="GO" id="GO:0016491">
    <property type="term" value="F:oxidoreductase activity"/>
    <property type="evidence" value="ECO:0007669"/>
    <property type="project" value="UniProtKB-KW"/>
</dbReference>
<dbReference type="EMBL" id="JAPDRK010000011">
    <property type="protein sequence ID" value="KAJ9607681.1"/>
    <property type="molecule type" value="Genomic_DNA"/>
</dbReference>
<dbReference type="FunFam" id="3.60.130.10:FF:000011">
    <property type="entry name" value="Taurine catabolism dioxygenase TauD"/>
    <property type="match status" value="1"/>
</dbReference>
<protein>
    <recommendedName>
        <fullName evidence="2">TauD/TfdA-like domain-containing protein</fullName>
    </recommendedName>
</protein>
<feature type="domain" description="TauD/TfdA-like" evidence="2">
    <location>
        <begin position="90"/>
        <end position="358"/>
    </location>
</feature>
<evidence type="ECO:0000313" key="4">
    <source>
        <dbReference type="Proteomes" id="UP001172673"/>
    </source>
</evidence>